<protein>
    <submittedName>
        <fullName evidence="3">Uncharacterized protein</fullName>
    </submittedName>
</protein>
<evidence type="ECO:0000256" key="1">
    <source>
        <dbReference type="SAM" id="MobiDB-lite"/>
    </source>
</evidence>
<reference evidence="3 4" key="1">
    <citation type="submission" date="2024-03" db="EMBL/GenBank/DDBJ databases">
        <title>Novel species of the genus Variovorax.</title>
        <authorList>
            <person name="Liu Q."/>
            <person name="Xin Y.-H."/>
        </authorList>
    </citation>
    <scope>NUCLEOTIDE SEQUENCE [LARGE SCALE GENOMIC DNA]</scope>
    <source>
        <strain evidence="3 4">KACC 18900</strain>
    </source>
</reference>
<dbReference type="Proteomes" id="UP001385892">
    <property type="component" value="Unassembled WGS sequence"/>
</dbReference>
<feature type="compositionally biased region" description="Low complexity" evidence="1">
    <location>
        <begin position="80"/>
        <end position="91"/>
    </location>
</feature>
<feature type="signal peptide" evidence="2">
    <location>
        <begin position="1"/>
        <end position="18"/>
    </location>
</feature>
<gene>
    <name evidence="3" type="ORF">WKW82_37695</name>
</gene>
<feature type="chain" id="PRO_5045255403" evidence="2">
    <location>
        <begin position="19"/>
        <end position="112"/>
    </location>
</feature>
<evidence type="ECO:0000313" key="3">
    <source>
        <dbReference type="EMBL" id="MEJ8852407.1"/>
    </source>
</evidence>
<proteinExistence type="predicted"/>
<organism evidence="3 4">
    <name type="scientific">Variovorax rhizosphaerae</name>
    <dbReference type="NCBI Taxonomy" id="1836200"/>
    <lineage>
        <taxon>Bacteria</taxon>
        <taxon>Pseudomonadati</taxon>
        <taxon>Pseudomonadota</taxon>
        <taxon>Betaproteobacteria</taxon>
        <taxon>Burkholderiales</taxon>
        <taxon>Comamonadaceae</taxon>
        <taxon>Variovorax</taxon>
    </lineage>
</organism>
<sequence>MFHSLPAGWLAAPLAALAMGAAAQPAPDAAATAPADSARASLPYVSAFEGYQLFKDEQPIPWREANDTVYRRGGWRAYAAESSGEKASAGEPQSDHSGMGHAMPMPTSKERP</sequence>
<evidence type="ECO:0000313" key="4">
    <source>
        <dbReference type="Proteomes" id="UP001385892"/>
    </source>
</evidence>
<comment type="caution">
    <text evidence="3">The sequence shown here is derived from an EMBL/GenBank/DDBJ whole genome shotgun (WGS) entry which is preliminary data.</text>
</comment>
<dbReference type="RefSeq" id="WP_340348349.1">
    <property type="nucleotide sequence ID" value="NZ_JBBKZT010000039.1"/>
</dbReference>
<keyword evidence="2" id="KW-0732">Signal</keyword>
<keyword evidence="4" id="KW-1185">Reference proteome</keyword>
<evidence type="ECO:0000256" key="2">
    <source>
        <dbReference type="SAM" id="SignalP"/>
    </source>
</evidence>
<name>A0ABU8WY06_9BURK</name>
<feature type="region of interest" description="Disordered" evidence="1">
    <location>
        <begin position="80"/>
        <end position="112"/>
    </location>
</feature>
<accession>A0ABU8WY06</accession>
<dbReference type="EMBL" id="JBBKZT010000039">
    <property type="protein sequence ID" value="MEJ8852407.1"/>
    <property type="molecule type" value="Genomic_DNA"/>
</dbReference>